<protein>
    <submittedName>
        <fullName evidence="1">Uncharacterized protein</fullName>
    </submittedName>
</protein>
<keyword evidence="2" id="KW-1185">Reference proteome</keyword>
<proteinExistence type="predicted"/>
<dbReference type="Proteomes" id="UP000622245">
    <property type="component" value="Unassembled WGS sequence"/>
</dbReference>
<evidence type="ECO:0000313" key="2">
    <source>
        <dbReference type="Proteomes" id="UP000622245"/>
    </source>
</evidence>
<name>A0ABS1YRV6_9ACTN</name>
<comment type="caution">
    <text evidence="1">The sequence shown here is derived from an EMBL/GenBank/DDBJ whole genome shotgun (WGS) entry which is preliminary data.</text>
</comment>
<gene>
    <name evidence="1" type="ORF">JM949_36015</name>
</gene>
<sequence>MEAERRLHDARRRVRRSLLVALLAPAGFALVLALVYYPVATAGTVLDQATFDRMRVGTARADLAGLPRRQLERPTADDRADCEYYTDGNFPLAEPTWRLCFTDGRLTSKEWIA</sequence>
<accession>A0ABS1YRV6</accession>
<dbReference type="EMBL" id="JAEVHL010000513">
    <property type="protein sequence ID" value="MBM0280166.1"/>
    <property type="molecule type" value="Genomic_DNA"/>
</dbReference>
<evidence type="ECO:0000313" key="1">
    <source>
        <dbReference type="EMBL" id="MBM0280166.1"/>
    </source>
</evidence>
<reference evidence="1 2" key="1">
    <citation type="submission" date="2021-01" db="EMBL/GenBank/DDBJ databases">
        <title>Draft genome sequence of Micromonospora sp. strain STR1s_6.</title>
        <authorList>
            <person name="Karlyshev A."/>
            <person name="Jawad R."/>
        </authorList>
    </citation>
    <scope>NUCLEOTIDE SEQUENCE [LARGE SCALE GENOMIC DNA]</scope>
    <source>
        <strain evidence="1 2">STR1S-6</strain>
    </source>
</reference>
<organism evidence="1 2">
    <name type="scientific">Micromonospora tarensis</name>
    <dbReference type="NCBI Taxonomy" id="2806100"/>
    <lineage>
        <taxon>Bacteria</taxon>
        <taxon>Bacillati</taxon>
        <taxon>Actinomycetota</taxon>
        <taxon>Actinomycetes</taxon>
        <taxon>Micromonosporales</taxon>
        <taxon>Micromonosporaceae</taxon>
        <taxon>Micromonospora</taxon>
    </lineage>
</organism>